<dbReference type="PANTHER" id="PTHR30547:SF5">
    <property type="entry name" value="NUCLEASE YHCG-RELATED"/>
    <property type="match status" value="1"/>
</dbReference>
<reference evidence="2 3" key="1">
    <citation type="submission" date="2015-11" db="EMBL/GenBank/DDBJ databases">
        <title>Genomic analysis of 38 Legionella species identifies large and diverse effector repertoires.</title>
        <authorList>
            <person name="Burstein D."/>
            <person name="Amaro F."/>
            <person name="Zusman T."/>
            <person name="Lifshitz Z."/>
            <person name="Cohen O."/>
            <person name="Gilbert J.A."/>
            <person name="Pupko T."/>
            <person name="Shuman H.A."/>
            <person name="Segal G."/>
        </authorList>
    </citation>
    <scope>NUCLEOTIDE SEQUENCE [LARGE SCALE GENOMIC DNA]</scope>
    <source>
        <strain evidence="2 3">PX-1-G2-E2</strain>
    </source>
</reference>
<dbReference type="EMBL" id="LNYL01000001">
    <property type="protein sequence ID" value="KTD32002.1"/>
    <property type="molecule type" value="Genomic_DNA"/>
</dbReference>
<dbReference type="STRING" id="466.Lmac_0046"/>
<comment type="caution">
    <text evidence="2">The sequence shown here is derived from an EMBL/GenBank/DDBJ whole genome shotgun (WGS) entry which is preliminary data.</text>
</comment>
<dbReference type="AlphaFoldDB" id="A0A0W0WI64"/>
<sequence>MIGKRIDEEFDSKRATYGDKILENIAKQLSLEYGRGYAKINLSRMLKFSRLFPNRDIVSTLSKQLSWSHFVMVCAIDETLKREFYTEMYRIQRWSVRDFNVKWMIVCSMSQRPSVRSLKQSLKQPCSAKGQRLLIKQPCF</sequence>
<dbReference type="InterPro" id="IPR053148">
    <property type="entry name" value="PD-DEXK-like_domain"/>
</dbReference>
<evidence type="ECO:0000259" key="1">
    <source>
        <dbReference type="Pfam" id="PF17761"/>
    </source>
</evidence>
<dbReference type="Pfam" id="PF17761">
    <property type="entry name" value="DUF1016_N"/>
    <property type="match status" value="1"/>
</dbReference>
<proteinExistence type="predicted"/>
<dbReference type="PATRIC" id="fig|466.6.peg.50"/>
<dbReference type="InterPro" id="IPR041527">
    <property type="entry name" value="YhcG_N"/>
</dbReference>
<organism evidence="2 3">
    <name type="scientific">Legionella maceachernii</name>
    <dbReference type="NCBI Taxonomy" id="466"/>
    <lineage>
        <taxon>Bacteria</taxon>
        <taxon>Pseudomonadati</taxon>
        <taxon>Pseudomonadota</taxon>
        <taxon>Gammaproteobacteria</taxon>
        <taxon>Legionellales</taxon>
        <taxon>Legionellaceae</taxon>
        <taxon>Legionella</taxon>
    </lineage>
</organism>
<feature type="domain" description="YhcG N-terminal" evidence="1">
    <location>
        <begin position="2"/>
        <end position="100"/>
    </location>
</feature>
<gene>
    <name evidence="2" type="ORF">Lmac_0046</name>
</gene>
<dbReference type="PANTHER" id="PTHR30547">
    <property type="entry name" value="UNCHARACTERIZED PROTEIN YHCG-RELATED"/>
    <property type="match status" value="1"/>
</dbReference>
<keyword evidence="3" id="KW-1185">Reference proteome</keyword>
<evidence type="ECO:0000313" key="3">
    <source>
        <dbReference type="Proteomes" id="UP000054908"/>
    </source>
</evidence>
<dbReference type="Proteomes" id="UP000054908">
    <property type="component" value="Unassembled WGS sequence"/>
</dbReference>
<protein>
    <recommendedName>
        <fullName evidence="1">YhcG N-terminal domain-containing protein</fullName>
    </recommendedName>
</protein>
<name>A0A0W0WI64_9GAMM</name>
<evidence type="ECO:0000313" key="2">
    <source>
        <dbReference type="EMBL" id="KTD32002.1"/>
    </source>
</evidence>
<accession>A0A0W0WI64</accession>